<evidence type="ECO:0000313" key="2">
    <source>
        <dbReference type="Proteomes" id="UP000660708"/>
    </source>
</evidence>
<evidence type="ECO:0000313" key="1">
    <source>
        <dbReference type="EMBL" id="MBE0345317.1"/>
    </source>
</evidence>
<comment type="caution">
    <text evidence="1">The sequence shown here is derived from an EMBL/GenBank/DDBJ whole genome shotgun (WGS) entry which is preliminary data.</text>
</comment>
<dbReference type="Proteomes" id="UP000660708">
    <property type="component" value="Unassembled WGS sequence"/>
</dbReference>
<keyword evidence="2" id="KW-1185">Reference proteome</keyword>
<dbReference type="EMBL" id="AQHF01000020">
    <property type="protein sequence ID" value="MBE0345317.1"/>
    <property type="molecule type" value="Genomic_DNA"/>
</dbReference>
<gene>
    <name evidence="1" type="ORF">PPEP_a0165</name>
</gene>
<name>A0A8I0T3K5_9GAMM</name>
<reference evidence="1 2" key="1">
    <citation type="submission" date="2015-06" db="EMBL/GenBank/DDBJ databases">
        <title>Genome sequence of Pseudoalteromonas peptidolytica.</title>
        <authorList>
            <person name="Xie B.-B."/>
            <person name="Rong J.-C."/>
            <person name="Qin Q.-L."/>
            <person name="Zhang Y.-Z."/>
        </authorList>
    </citation>
    <scope>NUCLEOTIDE SEQUENCE [LARGE SCALE GENOMIC DNA]</scope>
    <source>
        <strain evidence="1 2">F12-50-A1</strain>
    </source>
</reference>
<accession>A0A8I0T3K5</accession>
<sequence>MVLSTILSRLKTDQLIKVISGMDSLLPIGVMMRHISLG</sequence>
<organism evidence="1 2">
    <name type="scientific">Pseudoalteromonas peptidolytica F12-50-A1</name>
    <dbReference type="NCBI Taxonomy" id="1315280"/>
    <lineage>
        <taxon>Bacteria</taxon>
        <taxon>Pseudomonadati</taxon>
        <taxon>Pseudomonadota</taxon>
        <taxon>Gammaproteobacteria</taxon>
        <taxon>Alteromonadales</taxon>
        <taxon>Pseudoalteromonadaceae</taxon>
        <taxon>Pseudoalteromonas</taxon>
    </lineage>
</organism>
<proteinExistence type="predicted"/>
<dbReference type="AlphaFoldDB" id="A0A8I0T3K5"/>
<protein>
    <submittedName>
        <fullName evidence="1">Uncharacterized protein</fullName>
    </submittedName>
</protein>